<evidence type="ECO:0000256" key="2">
    <source>
        <dbReference type="ARBA" id="ARBA00022801"/>
    </source>
</evidence>
<feature type="compositionally biased region" description="Basic and acidic residues" evidence="3">
    <location>
        <begin position="139"/>
        <end position="167"/>
    </location>
</feature>
<dbReference type="Pfam" id="PF14223">
    <property type="entry name" value="Retrotran_gag_2"/>
    <property type="match status" value="1"/>
</dbReference>
<dbReference type="PANTHER" id="PTHR42648:SF32">
    <property type="entry name" value="RIBONUCLEASE H-LIKE DOMAIN, GAG-PRE-INTEGRASE DOMAIN PROTEIN-RELATED"/>
    <property type="match status" value="1"/>
</dbReference>
<dbReference type="InterPro" id="IPR001584">
    <property type="entry name" value="Integrase_cat-core"/>
</dbReference>
<evidence type="ECO:0000256" key="3">
    <source>
        <dbReference type="SAM" id="MobiDB-lite"/>
    </source>
</evidence>
<dbReference type="InterPro" id="IPR013103">
    <property type="entry name" value="RVT_2"/>
</dbReference>
<dbReference type="EMBL" id="BKCJ010004990">
    <property type="protein sequence ID" value="GEU64263.1"/>
    <property type="molecule type" value="Genomic_DNA"/>
</dbReference>
<dbReference type="GO" id="GO:0003676">
    <property type="term" value="F:nucleic acid binding"/>
    <property type="evidence" value="ECO:0007669"/>
    <property type="project" value="InterPro"/>
</dbReference>
<evidence type="ECO:0000256" key="1">
    <source>
        <dbReference type="ARBA" id="ARBA00022723"/>
    </source>
</evidence>
<dbReference type="PANTHER" id="PTHR42648">
    <property type="entry name" value="TRANSPOSASE, PUTATIVE-RELATED"/>
    <property type="match status" value="1"/>
</dbReference>
<dbReference type="GO" id="GO:0016787">
    <property type="term" value="F:hydrolase activity"/>
    <property type="evidence" value="ECO:0007669"/>
    <property type="project" value="UniProtKB-KW"/>
</dbReference>
<protein>
    <recommendedName>
        <fullName evidence="4">Integrase catalytic domain-containing protein</fullName>
    </recommendedName>
</protein>
<feature type="region of interest" description="Disordered" evidence="3">
    <location>
        <begin position="727"/>
        <end position="749"/>
    </location>
</feature>
<reference evidence="5" key="1">
    <citation type="journal article" date="2019" name="Sci. Rep.">
        <title>Draft genome of Tanacetum cinerariifolium, the natural source of mosquito coil.</title>
        <authorList>
            <person name="Yamashiro T."/>
            <person name="Shiraishi A."/>
            <person name="Satake H."/>
            <person name="Nakayama K."/>
        </authorList>
    </citation>
    <scope>NUCLEOTIDE SEQUENCE</scope>
</reference>
<comment type="caution">
    <text evidence="5">The sequence shown here is derived from an EMBL/GenBank/DDBJ whole genome shotgun (WGS) entry which is preliminary data.</text>
</comment>
<dbReference type="InterPro" id="IPR039537">
    <property type="entry name" value="Retrotran_Ty1/copia-like"/>
</dbReference>
<dbReference type="InterPro" id="IPR057670">
    <property type="entry name" value="SH3_retrovirus"/>
</dbReference>
<dbReference type="Pfam" id="PF07727">
    <property type="entry name" value="RVT_2"/>
    <property type="match status" value="1"/>
</dbReference>
<keyword evidence="2" id="KW-0378">Hydrolase</keyword>
<dbReference type="SUPFAM" id="SSF53098">
    <property type="entry name" value="Ribonuclease H-like"/>
    <property type="match status" value="1"/>
</dbReference>
<sequence length="1369" mass="156666">MIKVLPLKTAEEVVARERERKAKTTLLMALPEDHLAKFYKMADAKEMWEAIKSRFGGNDESKKMQKYLMRQQFEGFFMSSLEGLHKGYDRFQTLLSQLEIHGVGVSHKDANHKFLRSLPSSWSQVALIMRTKPGAKWNQDSRRRDGGYNGNKARDNSRRPASQDDSKALVTIDGEAVDWSGHVDVEPSTSVPEPVVNESKVVSKPKAVSEPKVWTDAPIIEEYESDSDDDTMSNVHENIEKPSFAFTDSVKHVKSPRENVKETYTPNHYPKIKKHDRHSHTRKGLGYARKSCFVCGIFSHLIRDCNFHEKRMAKQAALTKSKENGTSQQAHRPVWNNVQRVNHQNKDTAVKALAYCNWRNKINTWDKVFKYNSGSKIRKSVKDPLGRLKIKELLIVDVPGTWQRTKLNLTDYQEFSGSVAFGGSNGRITGKGKIKAGRLDFEHVYYVEELKHYNLFSVSQMCDKKNKVLFTDTDCLVLSPDFKLPDENQILLKIPRQHNMYSFNLKNIDPSGDLSCLFAKASIDEYNKWHRRKGKQHKVFCKAKTVSSMNQPLQILHMDLFGPTSVRSINHKTYCLVITDGFSRSDNGTEFKNHDLIEFCGLKGIKREYCNSKTPQQNRVAERKNMTLIEAARTMLADLFLPTTFWAEAVNTACYVLNRSDSGFLVGYFLNSKAFKVYNLETKRVEENLHVNFLENKPNVAGKGHAWMFDLDYLTKSMNYKHVSLENQASKSAGPKEANHNAGTEANDDQDANLDEIDLHDKHFVLPVWSAYSTPVKSSGDKIGKNEKPVSQVDQIFQEELEKLKRQEKEANDAARKEATHETHDVNTNNTNLLNAVSAPVSAVGPSRALNDDEPSYLDDSSMPHLEDIYASPSTGIFTNSSYDDEGVVTDFNNLETTMNVSPTPTTRIHTIHPKTQILRDPLSAVQTRSKVHKNSEAYALVSYIQKQQRNNHKDFQYCLFACFLSQVEPKKIFQALEDESWVDAMQEELLKFQIQKVWVLVDLPFGKKAIGTKWVYRNKKDERGVIVRNKALLVAQGHRQEEGIVFAPVARIEAIRIFLAFASYMGFIVYQMYVKSAFLYGTIDEEVYVTQPSGFVDPKFPNKVYKVVKALYGLHQAPRAWYATLSTFLERNGYKRGAIDKTLFIKQEKKDIMLVQVYVDDIIFGSTKKSWCDEFEELMKNRFQMSSMGELTFFLGLQVKQKEDGIFISQDKYVAEILKKFDFLSVKTASTPIETQKPLVKNEEAADVDVHLYRFQVTPKTSYLQAVKRIFMYLKSQPKLGNPQQKVVNFLAEDLFHSNAKSRLLWLLLLQSKELASPKQTALGKDESNPLIVDSLLKTIWSSMHHVITMKHWLFQSKRVLVKKPQIR</sequence>
<feature type="region of interest" description="Disordered" evidence="3">
    <location>
        <begin position="250"/>
        <end position="278"/>
    </location>
</feature>
<dbReference type="SUPFAM" id="SSF56672">
    <property type="entry name" value="DNA/RNA polymerases"/>
    <property type="match status" value="1"/>
</dbReference>
<feature type="compositionally biased region" description="Basic and acidic residues" evidence="3">
    <location>
        <begin position="807"/>
        <end position="825"/>
    </location>
</feature>
<dbReference type="GO" id="GO:0046872">
    <property type="term" value="F:metal ion binding"/>
    <property type="evidence" value="ECO:0007669"/>
    <property type="project" value="UniProtKB-KW"/>
</dbReference>
<dbReference type="InterPro" id="IPR043502">
    <property type="entry name" value="DNA/RNA_pol_sf"/>
</dbReference>
<dbReference type="Pfam" id="PF25597">
    <property type="entry name" value="SH3_retrovirus"/>
    <property type="match status" value="1"/>
</dbReference>
<feature type="region of interest" description="Disordered" evidence="3">
    <location>
        <begin position="133"/>
        <end position="168"/>
    </location>
</feature>
<evidence type="ECO:0000259" key="4">
    <source>
        <dbReference type="PROSITE" id="PS50994"/>
    </source>
</evidence>
<feature type="region of interest" description="Disordered" evidence="3">
    <location>
        <begin position="807"/>
        <end position="829"/>
    </location>
</feature>
<organism evidence="5">
    <name type="scientific">Tanacetum cinerariifolium</name>
    <name type="common">Dalmatian daisy</name>
    <name type="synonym">Chrysanthemum cinerariifolium</name>
    <dbReference type="NCBI Taxonomy" id="118510"/>
    <lineage>
        <taxon>Eukaryota</taxon>
        <taxon>Viridiplantae</taxon>
        <taxon>Streptophyta</taxon>
        <taxon>Embryophyta</taxon>
        <taxon>Tracheophyta</taxon>
        <taxon>Spermatophyta</taxon>
        <taxon>Magnoliopsida</taxon>
        <taxon>eudicotyledons</taxon>
        <taxon>Gunneridae</taxon>
        <taxon>Pentapetalae</taxon>
        <taxon>asterids</taxon>
        <taxon>campanulids</taxon>
        <taxon>Asterales</taxon>
        <taxon>Asteraceae</taxon>
        <taxon>Asteroideae</taxon>
        <taxon>Anthemideae</taxon>
        <taxon>Anthemidinae</taxon>
        <taxon>Tanacetum</taxon>
    </lineage>
</organism>
<dbReference type="GO" id="GO:0015074">
    <property type="term" value="P:DNA integration"/>
    <property type="evidence" value="ECO:0007669"/>
    <property type="project" value="InterPro"/>
</dbReference>
<dbReference type="InterPro" id="IPR036397">
    <property type="entry name" value="RNaseH_sf"/>
</dbReference>
<dbReference type="InterPro" id="IPR012337">
    <property type="entry name" value="RNaseH-like_sf"/>
</dbReference>
<name>A0A6L2LR33_TANCI</name>
<gene>
    <name evidence="5" type="ORF">Tci_036241</name>
</gene>
<proteinExistence type="predicted"/>
<evidence type="ECO:0000313" key="5">
    <source>
        <dbReference type="EMBL" id="GEU64263.1"/>
    </source>
</evidence>
<feature type="domain" description="Integrase catalytic" evidence="4">
    <location>
        <begin position="585"/>
        <end position="682"/>
    </location>
</feature>
<accession>A0A6L2LR33</accession>
<dbReference type="PROSITE" id="PS50994">
    <property type="entry name" value="INTEGRASE"/>
    <property type="match status" value="1"/>
</dbReference>
<keyword evidence="1" id="KW-0479">Metal-binding</keyword>
<feature type="compositionally biased region" description="Basic and acidic residues" evidence="3">
    <location>
        <begin position="250"/>
        <end position="261"/>
    </location>
</feature>
<dbReference type="Gene3D" id="3.30.420.10">
    <property type="entry name" value="Ribonuclease H-like superfamily/Ribonuclease H"/>
    <property type="match status" value="1"/>
</dbReference>